<dbReference type="GO" id="GO:0016251">
    <property type="term" value="F:RNA polymerase II general transcription initiation factor activity"/>
    <property type="evidence" value="ECO:0007669"/>
    <property type="project" value="TreeGrafter"/>
</dbReference>
<dbReference type="GO" id="GO:0003677">
    <property type="term" value="F:DNA binding"/>
    <property type="evidence" value="ECO:0007669"/>
    <property type="project" value="TreeGrafter"/>
</dbReference>
<dbReference type="AlphaFoldDB" id="A0A1Y2IB92"/>
<accession>A0A1Y2IB92</accession>
<dbReference type="Proteomes" id="UP000193067">
    <property type="component" value="Unassembled WGS sequence"/>
</dbReference>
<evidence type="ECO:0000313" key="12">
    <source>
        <dbReference type="Proteomes" id="UP000193067"/>
    </source>
</evidence>
<feature type="compositionally biased region" description="Basic and acidic residues" evidence="9">
    <location>
        <begin position="143"/>
        <end position="158"/>
    </location>
</feature>
<proteinExistence type="inferred from homology"/>
<comment type="subcellular location">
    <subcellularLocation>
        <location evidence="1">Nucleus</location>
    </subcellularLocation>
</comment>
<gene>
    <name evidence="11" type="ORF">PYCCODRAFT_1447748</name>
</gene>
<keyword evidence="5" id="KW-0804">Transcription</keyword>
<evidence type="ECO:0000256" key="8">
    <source>
        <dbReference type="ARBA" id="ARBA00031747"/>
    </source>
</evidence>
<protein>
    <recommendedName>
        <fullName evidence="3">Transcription initiation factor TFIID subunit 4</fullName>
    </recommendedName>
    <alternativeName>
        <fullName evidence="8">TBP-associated factor 4</fullName>
    </alternativeName>
</protein>
<dbReference type="OrthoDB" id="21060at2759"/>
<name>A0A1Y2IB92_TRAC3</name>
<evidence type="ECO:0000256" key="9">
    <source>
        <dbReference type="SAM" id="MobiDB-lite"/>
    </source>
</evidence>
<comment type="similarity">
    <text evidence="2">Belongs to the TAF4 family.</text>
</comment>
<organism evidence="11 12">
    <name type="scientific">Trametes coccinea (strain BRFM310)</name>
    <name type="common">Pycnoporus coccineus</name>
    <dbReference type="NCBI Taxonomy" id="1353009"/>
    <lineage>
        <taxon>Eukaryota</taxon>
        <taxon>Fungi</taxon>
        <taxon>Dikarya</taxon>
        <taxon>Basidiomycota</taxon>
        <taxon>Agaricomycotina</taxon>
        <taxon>Agaricomycetes</taxon>
        <taxon>Polyporales</taxon>
        <taxon>Polyporaceae</taxon>
        <taxon>Trametes</taxon>
    </lineage>
</organism>
<dbReference type="CDD" id="cd08045">
    <property type="entry name" value="HFD_TAF4"/>
    <property type="match status" value="1"/>
</dbReference>
<feature type="compositionally biased region" description="Low complexity" evidence="9">
    <location>
        <begin position="252"/>
        <end position="276"/>
    </location>
</feature>
<evidence type="ECO:0000256" key="4">
    <source>
        <dbReference type="ARBA" id="ARBA00023015"/>
    </source>
</evidence>
<keyword evidence="4" id="KW-0805">Transcription regulation</keyword>
<evidence type="ECO:0000256" key="2">
    <source>
        <dbReference type="ARBA" id="ARBA00006178"/>
    </source>
</evidence>
<dbReference type="EMBL" id="KZ084144">
    <property type="protein sequence ID" value="OSC97963.1"/>
    <property type="molecule type" value="Genomic_DNA"/>
</dbReference>
<feature type="region of interest" description="Disordered" evidence="9">
    <location>
        <begin position="143"/>
        <end position="216"/>
    </location>
</feature>
<reference evidence="11 12" key="1">
    <citation type="journal article" date="2015" name="Biotechnol. Biofuels">
        <title>Enhanced degradation of softwood versus hardwood by the white-rot fungus Pycnoporus coccineus.</title>
        <authorList>
            <person name="Couturier M."/>
            <person name="Navarro D."/>
            <person name="Chevret D."/>
            <person name="Henrissat B."/>
            <person name="Piumi F."/>
            <person name="Ruiz-Duenas F.J."/>
            <person name="Martinez A.T."/>
            <person name="Grigoriev I.V."/>
            <person name="Riley R."/>
            <person name="Lipzen A."/>
            <person name="Berrin J.G."/>
            <person name="Master E.R."/>
            <person name="Rosso M.N."/>
        </authorList>
    </citation>
    <scope>NUCLEOTIDE SEQUENCE [LARGE SCALE GENOMIC DNA]</scope>
    <source>
        <strain evidence="11 12">BRFM310</strain>
    </source>
</reference>
<dbReference type="STRING" id="1353009.A0A1Y2IB92"/>
<comment type="function">
    <text evidence="7">Functions as a component of the DNA-binding general transcription factor complex TFIID. Binding of TFIID to a promoter (with or without TATA element) is the initial step in pre-initiation complex (PIC) formation. TFIID plays a key role in the regulation of gene expression by RNA polymerase II through different activities such as transcription activator interaction, core promoter recognition and selectivity, TFIIA and TFIIB interaction, chromatin modification (histone acetylation by TAF1), facilitation of DNA opening and initiation of transcription.</text>
</comment>
<feature type="region of interest" description="Disordered" evidence="9">
    <location>
        <begin position="30"/>
        <end position="52"/>
    </location>
</feature>
<feature type="compositionally biased region" description="Low complexity" evidence="9">
    <location>
        <begin position="234"/>
        <end position="245"/>
    </location>
</feature>
<feature type="compositionally biased region" description="Low complexity" evidence="9">
    <location>
        <begin position="159"/>
        <end position="181"/>
    </location>
</feature>
<keyword evidence="6" id="KW-0539">Nucleus</keyword>
<dbReference type="Pfam" id="PF05236">
    <property type="entry name" value="TAF4"/>
    <property type="match status" value="1"/>
</dbReference>
<evidence type="ECO:0000256" key="7">
    <source>
        <dbReference type="ARBA" id="ARBA00025346"/>
    </source>
</evidence>
<dbReference type="PANTHER" id="PTHR15138">
    <property type="entry name" value="TRANSCRIPTION INITIATION FACTOR TFIID SUBUNIT 4"/>
    <property type="match status" value="1"/>
</dbReference>
<dbReference type="PANTHER" id="PTHR15138:SF14">
    <property type="entry name" value="TRANSCRIPTION INITIATION FACTOR TFIID SUBUNIT 4"/>
    <property type="match status" value="1"/>
</dbReference>
<evidence type="ECO:0000256" key="1">
    <source>
        <dbReference type="ARBA" id="ARBA00004123"/>
    </source>
</evidence>
<evidence type="ECO:0000256" key="3">
    <source>
        <dbReference type="ARBA" id="ARBA00017306"/>
    </source>
</evidence>
<feature type="domain" description="Transcription initiation factor TFIID component TAF4 C-terminal" evidence="10">
    <location>
        <begin position="9"/>
        <end position="316"/>
    </location>
</feature>
<dbReference type="InterPro" id="IPR007900">
    <property type="entry name" value="TAF4_C"/>
</dbReference>
<evidence type="ECO:0000313" key="11">
    <source>
        <dbReference type="EMBL" id="OSC97963.1"/>
    </source>
</evidence>
<sequence>MDTTDVATLNDALGSAGVDLRAEEETLQRSNDNYYSYRPYEDRSRKQPAKPNFDTRILGQTMRTIGTQHKVPKIPEDSVNYVALALRARLQDLLVAMIAAAQHRTEAQYDRDPSTYEDGRPMWSVVVRADVAKQLAAIEKAEREEEMRVRRERKERQEAAAAAQSAAAAQAAGAAAATEGVGAEEEGGPKKKKKKEGPGVTARNMPEDLRKKMSNAVAKQAAGLGTGKYAWMTAAASSSSSNGAATPAKTKPAGSSRASTPATTTAPAPSASAGSGWARPYQSTKPNAQQQQQSKEEDGRLSVTLRDAIFVVENEKGHGGGRGAARGWT</sequence>
<keyword evidence="12" id="KW-1185">Reference proteome</keyword>
<dbReference type="GO" id="GO:0006367">
    <property type="term" value="P:transcription initiation at RNA polymerase II promoter"/>
    <property type="evidence" value="ECO:0007669"/>
    <property type="project" value="TreeGrafter"/>
</dbReference>
<dbReference type="InterPro" id="IPR045144">
    <property type="entry name" value="TAF4"/>
</dbReference>
<dbReference type="GO" id="GO:0005669">
    <property type="term" value="C:transcription factor TFIID complex"/>
    <property type="evidence" value="ECO:0007669"/>
    <property type="project" value="InterPro"/>
</dbReference>
<feature type="compositionally biased region" description="Polar residues" evidence="9">
    <location>
        <begin position="281"/>
        <end position="293"/>
    </location>
</feature>
<feature type="region of interest" description="Disordered" evidence="9">
    <location>
        <begin position="234"/>
        <end position="302"/>
    </location>
</feature>
<evidence type="ECO:0000256" key="6">
    <source>
        <dbReference type="ARBA" id="ARBA00023242"/>
    </source>
</evidence>
<evidence type="ECO:0000259" key="10">
    <source>
        <dbReference type="Pfam" id="PF05236"/>
    </source>
</evidence>
<evidence type="ECO:0000256" key="5">
    <source>
        <dbReference type="ARBA" id="ARBA00023163"/>
    </source>
</evidence>